<keyword evidence="3" id="KW-0731">Sigma factor</keyword>
<dbReference type="InterPro" id="IPR013249">
    <property type="entry name" value="RNA_pol_sigma70_r4_t2"/>
</dbReference>
<dbReference type="SMART" id="SM00421">
    <property type="entry name" value="HTH_LUXR"/>
    <property type="match status" value="1"/>
</dbReference>
<dbReference type="Gene3D" id="1.10.10.10">
    <property type="entry name" value="Winged helix-like DNA-binding domain superfamily/Winged helix DNA-binding domain"/>
    <property type="match status" value="1"/>
</dbReference>
<dbReference type="InterPro" id="IPR007627">
    <property type="entry name" value="RNA_pol_sigma70_r2"/>
</dbReference>
<gene>
    <name evidence="6" type="ORF">F3F73_21280</name>
</gene>
<organism evidence="6 7">
    <name type="scientific">Bacteroides salyersiae</name>
    <dbReference type="NCBI Taxonomy" id="291644"/>
    <lineage>
        <taxon>Bacteria</taxon>
        <taxon>Pseudomonadati</taxon>
        <taxon>Bacteroidota</taxon>
        <taxon>Bacteroidia</taxon>
        <taxon>Bacteroidales</taxon>
        <taxon>Bacteroidaceae</taxon>
        <taxon>Bacteroides</taxon>
    </lineage>
</organism>
<evidence type="ECO:0000256" key="3">
    <source>
        <dbReference type="ARBA" id="ARBA00023082"/>
    </source>
</evidence>
<protein>
    <submittedName>
        <fullName evidence="6">RNA polymerase sigma-70 factor</fullName>
    </submittedName>
</protein>
<dbReference type="Gene3D" id="1.10.1740.10">
    <property type="match status" value="1"/>
</dbReference>
<dbReference type="InterPro" id="IPR039425">
    <property type="entry name" value="RNA_pol_sigma-70-like"/>
</dbReference>
<dbReference type="InterPro" id="IPR036388">
    <property type="entry name" value="WH-like_DNA-bd_sf"/>
</dbReference>
<dbReference type="InterPro" id="IPR014284">
    <property type="entry name" value="RNA_pol_sigma-70_dom"/>
</dbReference>
<dbReference type="SUPFAM" id="SSF88659">
    <property type="entry name" value="Sigma3 and sigma4 domains of RNA polymerase sigma factors"/>
    <property type="match status" value="1"/>
</dbReference>
<dbReference type="InterPro" id="IPR013325">
    <property type="entry name" value="RNA_pol_sigma_r2"/>
</dbReference>
<proteinExistence type="inferred from homology"/>
<dbReference type="Proteomes" id="UP000422221">
    <property type="component" value="Unassembled WGS sequence"/>
</dbReference>
<dbReference type="NCBIfam" id="TIGR02937">
    <property type="entry name" value="sigma70-ECF"/>
    <property type="match status" value="1"/>
</dbReference>
<dbReference type="GO" id="GO:0016987">
    <property type="term" value="F:sigma factor activity"/>
    <property type="evidence" value="ECO:0007669"/>
    <property type="project" value="UniProtKB-KW"/>
</dbReference>
<feature type="domain" description="HTH luxR-type" evidence="5">
    <location>
        <begin position="143"/>
        <end position="170"/>
    </location>
</feature>
<name>A0A7J4XD72_9BACE</name>
<dbReference type="GO" id="GO:0003677">
    <property type="term" value="F:DNA binding"/>
    <property type="evidence" value="ECO:0007669"/>
    <property type="project" value="InterPro"/>
</dbReference>
<dbReference type="Pfam" id="PF04542">
    <property type="entry name" value="Sigma70_r2"/>
    <property type="match status" value="1"/>
</dbReference>
<evidence type="ECO:0000259" key="5">
    <source>
        <dbReference type="PROSITE" id="PS00622"/>
    </source>
</evidence>
<comment type="similarity">
    <text evidence="1">Belongs to the sigma-70 factor family. ECF subfamily.</text>
</comment>
<accession>A0A7J4XD72</accession>
<keyword evidence="4" id="KW-0804">Transcription</keyword>
<reference evidence="6 7" key="1">
    <citation type="journal article" date="2019" name="Nat. Med.">
        <title>A library of human gut bacterial isolates paired with longitudinal multiomics data enables mechanistic microbiome research.</title>
        <authorList>
            <person name="Poyet M."/>
            <person name="Groussin M."/>
            <person name="Gibbons S.M."/>
            <person name="Avila-Pacheco J."/>
            <person name="Jiang X."/>
            <person name="Kearney S.M."/>
            <person name="Perrotta A.R."/>
            <person name="Berdy B."/>
            <person name="Zhao S."/>
            <person name="Lieberman T.D."/>
            <person name="Swanson P.K."/>
            <person name="Smith M."/>
            <person name="Roesemann S."/>
            <person name="Alexander J.E."/>
            <person name="Rich S.A."/>
            <person name="Livny J."/>
            <person name="Vlamakis H."/>
            <person name="Clish C."/>
            <person name="Bullock K."/>
            <person name="Deik A."/>
            <person name="Scott J."/>
            <person name="Pierce K.A."/>
            <person name="Xavier R.J."/>
            <person name="Alm E.J."/>
        </authorList>
    </citation>
    <scope>NUCLEOTIDE SEQUENCE [LARGE SCALE GENOMIC DNA]</scope>
    <source>
        <strain evidence="6 7">BIOML-A10</strain>
    </source>
</reference>
<dbReference type="InterPro" id="IPR013324">
    <property type="entry name" value="RNA_pol_sigma_r3/r4-like"/>
</dbReference>
<evidence type="ECO:0000256" key="2">
    <source>
        <dbReference type="ARBA" id="ARBA00023015"/>
    </source>
</evidence>
<keyword evidence="2" id="KW-0805">Transcription regulation</keyword>
<dbReference type="PROSITE" id="PS00622">
    <property type="entry name" value="HTH_LUXR_1"/>
    <property type="match status" value="1"/>
</dbReference>
<dbReference type="PANTHER" id="PTHR43133">
    <property type="entry name" value="RNA POLYMERASE ECF-TYPE SIGMA FACTO"/>
    <property type="match status" value="1"/>
</dbReference>
<dbReference type="CDD" id="cd06171">
    <property type="entry name" value="Sigma70_r4"/>
    <property type="match status" value="1"/>
</dbReference>
<evidence type="ECO:0000313" key="6">
    <source>
        <dbReference type="EMBL" id="KAA3758061.1"/>
    </source>
</evidence>
<dbReference type="InterPro" id="IPR000792">
    <property type="entry name" value="Tscrpt_reg_LuxR_C"/>
</dbReference>
<dbReference type="Pfam" id="PF08281">
    <property type="entry name" value="Sigma70_r4_2"/>
    <property type="match status" value="1"/>
</dbReference>
<dbReference type="GO" id="GO:0006352">
    <property type="term" value="P:DNA-templated transcription initiation"/>
    <property type="evidence" value="ECO:0007669"/>
    <property type="project" value="InterPro"/>
</dbReference>
<dbReference type="PRINTS" id="PR00038">
    <property type="entry name" value="HTHLUXR"/>
</dbReference>
<evidence type="ECO:0000313" key="7">
    <source>
        <dbReference type="Proteomes" id="UP000422221"/>
    </source>
</evidence>
<evidence type="ECO:0000256" key="1">
    <source>
        <dbReference type="ARBA" id="ARBA00010641"/>
    </source>
</evidence>
<dbReference type="SUPFAM" id="SSF88946">
    <property type="entry name" value="Sigma2 domain of RNA polymerase sigma factors"/>
    <property type="match status" value="1"/>
</dbReference>
<evidence type="ECO:0000256" key="4">
    <source>
        <dbReference type="ARBA" id="ARBA00023163"/>
    </source>
</evidence>
<dbReference type="PANTHER" id="PTHR43133:SF46">
    <property type="entry name" value="RNA POLYMERASE SIGMA-70 FACTOR ECF SUBFAMILY"/>
    <property type="match status" value="1"/>
</dbReference>
<dbReference type="AlphaFoldDB" id="A0A7J4XD72"/>
<sequence length="189" mass="22671">MIYLREGNEYAFRFIFDKYYDFLCMVADSYLRDEYISETIVGDIIYNLWEIKDNIDIKYSLRSYLVRSVKNRCINYLQQEYIQREISINQYEDKAAIEELFFIENKHPLESLLEQELENKINSIINELSPECRAVFKMSRFDGMKYEEIASELNLSVNTVKYHMKNALGKLRLELKDYILSILVFLTLL</sequence>
<comment type="caution">
    <text evidence="6">The sequence shown here is derived from an EMBL/GenBank/DDBJ whole genome shotgun (WGS) entry which is preliminary data.</text>
</comment>
<dbReference type="InterPro" id="IPR014327">
    <property type="entry name" value="RNA_pol_sigma70_bacteroid"/>
</dbReference>
<dbReference type="NCBIfam" id="TIGR02985">
    <property type="entry name" value="Sig70_bacteroi1"/>
    <property type="match status" value="1"/>
</dbReference>
<dbReference type="EMBL" id="VWMK01000029">
    <property type="protein sequence ID" value="KAA3758061.1"/>
    <property type="molecule type" value="Genomic_DNA"/>
</dbReference>